<sequence>MSVLAKRLKEARGAAGLSQERLGILAGLDPMSASARMNQYETAKHAPNISVVRQIAAVLDLPEAYFYAEEDDSARLLVLFHRLPEDKRQAVMELAMSLAS</sequence>
<accession>A0ABR7S3P5</accession>
<dbReference type="CDD" id="cd00093">
    <property type="entry name" value="HTH_XRE"/>
    <property type="match status" value="1"/>
</dbReference>
<evidence type="ECO:0000313" key="2">
    <source>
        <dbReference type="EMBL" id="MBC9251206.1"/>
    </source>
</evidence>
<reference evidence="2 3" key="1">
    <citation type="submission" date="2016-06" db="EMBL/GenBank/DDBJ databases">
        <authorList>
            <person name="Ramos C."/>
            <person name="Pintado A."/>
            <person name="Crespo-Gomez J.I."/>
        </authorList>
    </citation>
    <scope>NUCLEOTIDE SEQUENCE [LARGE SCALE GENOMIC DNA]</scope>
    <source>
        <strain evidence="2 3">AVO110</strain>
    </source>
</reference>
<keyword evidence="3" id="KW-1185">Reference proteome</keyword>
<dbReference type="PROSITE" id="PS50943">
    <property type="entry name" value="HTH_CROC1"/>
    <property type="match status" value="1"/>
</dbReference>
<name>A0ABR7S3P5_AQUAC</name>
<dbReference type="InterPro" id="IPR001387">
    <property type="entry name" value="Cro/C1-type_HTH"/>
</dbReference>
<evidence type="ECO:0000259" key="1">
    <source>
        <dbReference type="PROSITE" id="PS50943"/>
    </source>
</evidence>
<comment type="caution">
    <text evidence="2">The sequence shown here is derived from an EMBL/GenBank/DDBJ whole genome shotgun (WGS) entry which is preliminary data.</text>
</comment>
<dbReference type="SUPFAM" id="SSF47413">
    <property type="entry name" value="lambda repressor-like DNA-binding domains"/>
    <property type="match status" value="1"/>
</dbReference>
<proteinExistence type="predicted"/>
<protein>
    <submittedName>
        <fullName evidence="2">Transcriptional regulator</fullName>
    </submittedName>
</protein>
<organism evidence="2 3">
    <name type="scientific">Aquipseudomonas alcaligenes</name>
    <name type="common">Pseudomonas alcaligenes</name>
    <dbReference type="NCBI Taxonomy" id="43263"/>
    <lineage>
        <taxon>Bacteria</taxon>
        <taxon>Pseudomonadati</taxon>
        <taxon>Pseudomonadota</taxon>
        <taxon>Gammaproteobacteria</taxon>
        <taxon>Pseudomonadales</taxon>
        <taxon>Pseudomonadaceae</taxon>
        <taxon>Aquipseudomonas</taxon>
    </lineage>
</organism>
<feature type="domain" description="HTH cro/C1-type" evidence="1">
    <location>
        <begin position="8"/>
        <end position="66"/>
    </location>
</feature>
<dbReference type="RefSeq" id="WP_187806561.1">
    <property type="nucleotide sequence ID" value="NZ_LZEU01000001.1"/>
</dbReference>
<evidence type="ECO:0000313" key="3">
    <source>
        <dbReference type="Proteomes" id="UP000744555"/>
    </source>
</evidence>
<dbReference type="Pfam" id="PF13560">
    <property type="entry name" value="HTH_31"/>
    <property type="match status" value="1"/>
</dbReference>
<dbReference type="InterPro" id="IPR010982">
    <property type="entry name" value="Lambda_DNA-bd_dom_sf"/>
</dbReference>
<dbReference type="Gene3D" id="1.10.260.40">
    <property type="entry name" value="lambda repressor-like DNA-binding domains"/>
    <property type="match status" value="1"/>
</dbReference>
<dbReference type="Proteomes" id="UP000744555">
    <property type="component" value="Unassembled WGS sequence"/>
</dbReference>
<dbReference type="SMART" id="SM00530">
    <property type="entry name" value="HTH_XRE"/>
    <property type="match status" value="1"/>
</dbReference>
<dbReference type="EMBL" id="LZEU01000001">
    <property type="protein sequence ID" value="MBC9251206.1"/>
    <property type="molecule type" value="Genomic_DNA"/>
</dbReference>
<gene>
    <name evidence="2" type="ORF">A9179_13050</name>
</gene>